<comment type="caution">
    <text evidence="1">The sequence shown here is derived from an EMBL/GenBank/DDBJ whole genome shotgun (WGS) entry which is preliminary data.</text>
</comment>
<dbReference type="Proteomes" id="UP001262410">
    <property type="component" value="Unassembled WGS sequence"/>
</dbReference>
<dbReference type="RefSeq" id="WP_309796500.1">
    <property type="nucleotide sequence ID" value="NZ_JAVDPW010000006.1"/>
</dbReference>
<accession>A0ABU1JRX6</accession>
<sequence>MAAVQAVGWEFKGPREASNDSNIPWSLGIPAVTLGKNDRARTAGRTCWTNGWTSSGR</sequence>
<gene>
    <name evidence="1" type="ORF">E9232_003896</name>
</gene>
<protein>
    <submittedName>
        <fullName evidence="1">Uncharacterized protein</fullName>
    </submittedName>
</protein>
<dbReference type="EMBL" id="JAVDPW010000006">
    <property type="protein sequence ID" value="MDR6291370.1"/>
    <property type="molecule type" value="Genomic_DNA"/>
</dbReference>
<proteinExistence type="predicted"/>
<name>A0ABU1JRX6_9PROT</name>
<evidence type="ECO:0000313" key="1">
    <source>
        <dbReference type="EMBL" id="MDR6291370.1"/>
    </source>
</evidence>
<reference evidence="1 2" key="1">
    <citation type="submission" date="2023-07" db="EMBL/GenBank/DDBJ databases">
        <title>Sorghum-associated microbial communities from plants grown in Nebraska, USA.</title>
        <authorList>
            <person name="Schachtman D."/>
        </authorList>
    </citation>
    <scope>NUCLEOTIDE SEQUENCE [LARGE SCALE GENOMIC DNA]</scope>
    <source>
        <strain evidence="1 2">584</strain>
    </source>
</reference>
<evidence type="ECO:0000313" key="2">
    <source>
        <dbReference type="Proteomes" id="UP001262410"/>
    </source>
</evidence>
<organism evidence="1 2">
    <name type="scientific">Inquilinus ginsengisoli</name>
    <dbReference type="NCBI Taxonomy" id="363840"/>
    <lineage>
        <taxon>Bacteria</taxon>
        <taxon>Pseudomonadati</taxon>
        <taxon>Pseudomonadota</taxon>
        <taxon>Alphaproteobacteria</taxon>
        <taxon>Rhodospirillales</taxon>
        <taxon>Rhodospirillaceae</taxon>
        <taxon>Inquilinus</taxon>
    </lineage>
</organism>
<keyword evidence="2" id="KW-1185">Reference proteome</keyword>